<evidence type="ECO:0008006" key="4">
    <source>
        <dbReference type="Google" id="ProtNLM"/>
    </source>
</evidence>
<name>A0ABQ7G4C7_DUNSA</name>
<dbReference type="EMBL" id="MU070156">
    <property type="protein sequence ID" value="KAF5829467.1"/>
    <property type="molecule type" value="Genomic_DNA"/>
</dbReference>
<gene>
    <name evidence="2" type="ORF">DUNSADRAFT_16048</name>
</gene>
<evidence type="ECO:0000256" key="1">
    <source>
        <dbReference type="SAM" id="MobiDB-lite"/>
    </source>
</evidence>
<feature type="compositionally biased region" description="Pro residues" evidence="1">
    <location>
        <begin position="31"/>
        <end position="46"/>
    </location>
</feature>
<organism evidence="2 3">
    <name type="scientific">Dunaliella salina</name>
    <name type="common">Green alga</name>
    <name type="synonym">Protococcus salinus</name>
    <dbReference type="NCBI Taxonomy" id="3046"/>
    <lineage>
        <taxon>Eukaryota</taxon>
        <taxon>Viridiplantae</taxon>
        <taxon>Chlorophyta</taxon>
        <taxon>core chlorophytes</taxon>
        <taxon>Chlorophyceae</taxon>
        <taxon>CS clade</taxon>
        <taxon>Chlamydomonadales</taxon>
        <taxon>Dunaliellaceae</taxon>
        <taxon>Dunaliella</taxon>
    </lineage>
</organism>
<accession>A0ABQ7G4C7</accession>
<dbReference type="Proteomes" id="UP000815325">
    <property type="component" value="Unassembled WGS sequence"/>
</dbReference>
<evidence type="ECO:0000313" key="3">
    <source>
        <dbReference type="Proteomes" id="UP000815325"/>
    </source>
</evidence>
<protein>
    <recommendedName>
        <fullName evidence="4">Encoded protein</fullName>
    </recommendedName>
</protein>
<comment type="caution">
    <text evidence="2">The sequence shown here is derived from an EMBL/GenBank/DDBJ whole genome shotgun (WGS) entry which is preliminary data.</text>
</comment>
<proteinExistence type="predicted"/>
<feature type="compositionally biased region" description="Basic and acidic residues" evidence="1">
    <location>
        <begin position="86"/>
        <end position="97"/>
    </location>
</feature>
<evidence type="ECO:0000313" key="2">
    <source>
        <dbReference type="EMBL" id="KAF5829467.1"/>
    </source>
</evidence>
<sequence length="149" mass="15119">MASGVAGFGFFTAAIALAVALILHRLSKAPTPAPGPKSGPPPPPDQEPSYLPALEPPSPPSETEDTGHVEQQHSGMLPSSEDLDEEGYRSEVGEGHKGGRGIWSAASSRSPEEAGNEGEITAEAPCEAPEASGDHGGGDSRGQAGKKDA</sequence>
<feature type="region of interest" description="Disordered" evidence="1">
    <location>
        <begin position="28"/>
        <end position="149"/>
    </location>
</feature>
<reference evidence="2" key="1">
    <citation type="submission" date="2017-08" db="EMBL/GenBank/DDBJ databases">
        <authorList>
            <person name="Polle J.E."/>
            <person name="Barry K."/>
            <person name="Cushman J."/>
            <person name="Schmutz J."/>
            <person name="Tran D."/>
            <person name="Hathwaick L.T."/>
            <person name="Yim W.C."/>
            <person name="Jenkins J."/>
            <person name="Mckie-Krisberg Z.M."/>
            <person name="Prochnik S."/>
            <person name="Lindquist E."/>
            <person name="Dockter R.B."/>
            <person name="Adam C."/>
            <person name="Molina H."/>
            <person name="Bunkerborg J."/>
            <person name="Jin E."/>
            <person name="Buchheim M."/>
            <person name="Magnuson J."/>
        </authorList>
    </citation>
    <scope>NUCLEOTIDE SEQUENCE</scope>
    <source>
        <strain evidence="2">CCAP 19/18</strain>
    </source>
</reference>
<keyword evidence="3" id="KW-1185">Reference proteome</keyword>